<evidence type="ECO:0000256" key="5">
    <source>
        <dbReference type="PROSITE-ProRule" id="PRU01191"/>
    </source>
</evidence>
<evidence type="ECO:0000313" key="8">
    <source>
        <dbReference type="Proteomes" id="UP000315295"/>
    </source>
</evidence>
<dbReference type="EMBL" id="VIEB01000956">
    <property type="protein sequence ID" value="TQD77538.1"/>
    <property type="molecule type" value="Genomic_DNA"/>
</dbReference>
<organism evidence="7 8">
    <name type="scientific">Malus baccata</name>
    <name type="common">Siberian crab apple</name>
    <name type="synonym">Pyrus baccata</name>
    <dbReference type="NCBI Taxonomy" id="106549"/>
    <lineage>
        <taxon>Eukaryota</taxon>
        <taxon>Viridiplantae</taxon>
        <taxon>Streptophyta</taxon>
        <taxon>Embryophyta</taxon>
        <taxon>Tracheophyta</taxon>
        <taxon>Spermatophyta</taxon>
        <taxon>Magnoliopsida</taxon>
        <taxon>eudicotyledons</taxon>
        <taxon>Gunneridae</taxon>
        <taxon>Pentapetalae</taxon>
        <taxon>rosids</taxon>
        <taxon>fabids</taxon>
        <taxon>Rosales</taxon>
        <taxon>Rosaceae</taxon>
        <taxon>Amygdaloideae</taxon>
        <taxon>Maleae</taxon>
        <taxon>Malus</taxon>
    </lineage>
</organism>
<comment type="caution">
    <text evidence="7">The sequence shown here is derived from an EMBL/GenBank/DDBJ whole genome shotgun (WGS) entry which is preliminary data.</text>
</comment>
<keyword evidence="4" id="KW-0539">Nucleus</keyword>
<dbReference type="PROSITE" id="PS50985">
    <property type="entry name" value="GRAS"/>
    <property type="match status" value="1"/>
</dbReference>
<feature type="region of interest" description="SAW" evidence="5">
    <location>
        <begin position="30"/>
        <end position="105"/>
    </location>
</feature>
<comment type="subcellular location">
    <subcellularLocation>
        <location evidence="1">Nucleus</location>
    </subcellularLocation>
</comment>
<keyword evidence="3" id="KW-0804">Transcription</keyword>
<comment type="similarity">
    <text evidence="5">Belongs to the GRAS family.</text>
</comment>
<keyword evidence="8" id="KW-1185">Reference proteome</keyword>
<dbReference type="Proteomes" id="UP000315295">
    <property type="component" value="Unassembled WGS sequence"/>
</dbReference>
<sequence>MFEETLPREDQHRLLYKREVYGRDAINVIACEGSRRVERPETYKQWQIRNKKAGFRQLPSDQEILKLVRSMVKRDYHKDFIVDEDGMWVLQGSKGKKTRKKKPDDNAGMVDL</sequence>
<dbReference type="AlphaFoldDB" id="A0A540KTK1"/>
<accession>A0A540KTK1</accession>
<dbReference type="Pfam" id="PF03514">
    <property type="entry name" value="GRAS"/>
    <property type="match status" value="1"/>
</dbReference>
<dbReference type="STRING" id="106549.A0A540KTK1"/>
<evidence type="ECO:0000256" key="6">
    <source>
        <dbReference type="SAM" id="MobiDB-lite"/>
    </source>
</evidence>
<evidence type="ECO:0000256" key="1">
    <source>
        <dbReference type="ARBA" id="ARBA00004123"/>
    </source>
</evidence>
<evidence type="ECO:0000256" key="3">
    <source>
        <dbReference type="ARBA" id="ARBA00023163"/>
    </source>
</evidence>
<evidence type="ECO:0000256" key="2">
    <source>
        <dbReference type="ARBA" id="ARBA00023015"/>
    </source>
</evidence>
<evidence type="ECO:0000313" key="7">
    <source>
        <dbReference type="EMBL" id="TQD77538.1"/>
    </source>
</evidence>
<feature type="region of interest" description="Disordered" evidence="6">
    <location>
        <begin position="92"/>
        <end position="112"/>
    </location>
</feature>
<keyword evidence="2" id="KW-0805">Transcription regulation</keyword>
<comment type="caution">
    <text evidence="5">Lacks conserved residue(s) required for the propagation of feature annotation.</text>
</comment>
<dbReference type="GO" id="GO:0005634">
    <property type="term" value="C:nucleus"/>
    <property type="evidence" value="ECO:0007669"/>
    <property type="project" value="UniProtKB-SubCell"/>
</dbReference>
<protein>
    <submittedName>
        <fullName evidence="7">Uncharacterized protein</fullName>
    </submittedName>
</protein>
<dbReference type="InterPro" id="IPR005202">
    <property type="entry name" value="TF_GRAS"/>
</dbReference>
<proteinExistence type="inferred from homology"/>
<evidence type="ECO:0000256" key="4">
    <source>
        <dbReference type="ARBA" id="ARBA00023242"/>
    </source>
</evidence>
<reference evidence="7 8" key="1">
    <citation type="journal article" date="2019" name="G3 (Bethesda)">
        <title>Sequencing of a Wild Apple (Malus baccata) Genome Unravels the Differences Between Cultivated and Wild Apple Species Regarding Disease Resistance and Cold Tolerance.</title>
        <authorList>
            <person name="Chen X."/>
        </authorList>
    </citation>
    <scope>NUCLEOTIDE SEQUENCE [LARGE SCALE GENOMIC DNA]</scope>
    <source>
        <strain evidence="8">cv. Shandingzi</strain>
        <tissue evidence="7">Leaves</tissue>
    </source>
</reference>
<gene>
    <name evidence="7" type="ORF">C1H46_036930</name>
</gene>
<name>A0A540KTK1_MALBA</name>